<evidence type="ECO:0000313" key="4">
    <source>
        <dbReference type="Proteomes" id="UP000589292"/>
    </source>
</evidence>
<keyword evidence="4" id="KW-1185">Reference proteome</keyword>
<dbReference type="GO" id="GO:0006814">
    <property type="term" value="P:sodium ion transport"/>
    <property type="evidence" value="ECO:0007669"/>
    <property type="project" value="InterPro"/>
</dbReference>
<name>A0A7V8RC62_9SPHN</name>
<feature type="transmembrane region" description="Helical" evidence="2">
    <location>
        <begin position="181"/>
        <end position="202"/>
    </location>
</feature>
<reference evidence="3 4" key="1">
    <citation type="journal article" date="1994" name="Int. J. Syst. Bacteriol.">
        <title>Phylogenetic positions of novel aerobic, bacteriochlorophyll a-containing bacteria and description of Roseococcus thiosulfatophilus gen. nov., sp. nov., Erythromicrobium ramosum gen. nov., sp. nov., and Erythrobacter litoralis sp. nov.</title>
        <authorList>
            <person name="Yurkov V."/>
            <person name="Stackebrandt E."/>
            <person name="Holmes A."/>
            <person name="Fuerst J.A."/>
            <person name="Hugenholtz P."/>
            <person name="Golecki J."/>
            <person name="Gad'on N."/>
            <person name="Gorlenko V.M."/>
            <person name="Kompantseva E.I."/>
            <person name="Drews G."/>
        </authorList>
    </citation>
    <scope>NUCLEOTIDE SEQUENCE [LARGE SCALE GENOMIC DNA]</scope>
    <source>
        <strain evidence="3 4">KR-99</strain>
    </source>
</reference>
<evidence type="ECO:0000256" key="1">
    <source>
        <dbReference type="ARBA" id="ARBA00009617"/>
    </source>
</evidence>
<dbReference type="NCBIfam" id="TIGR00792">
    <property type="entry name" value="gph"/>
    <property type="match status" value="1"/>
</dbReference>
<dbReference type="GO" id="GO:0015293">
    <property type="term" value="F:symporter activity"/>
    <property type="evidence" value="ECO:0007669"/>
    <property type="project" value="InterPro"/>
</dbReference>
<dbReference type="Pfam" id="PF13347">
    <property type="entry name" value="MFS_2"/>
    <property type="match status" value="1"/>
</dbReference>
<gene>
    <name evidence="3" type="ORF">FG486_04065</name>
</gene>
<dbReference type="InterPro" id="IPR039672">
    <property type="entry name" value="MFS_2"/>
</dbReference>
<dbReference type="GO" id="GO:0008643">
    <property type="term" value="P:carbohydrate transport"/>
    <property type="evidence" value="ECO:0007669"/>
    <property type="project" value="InterPro"/>
</dbReference>
<sequence>MSGTRLQFSEKLSYGFGDMGYSLPYNMASGFLLLYYVNVVGLPAAAVGTIFLVARLMDAVIDMGVGIAVDRTRSRWGRTRPYFLFTALPYALLFVATFAVPAGWSQTAQLAYAFITFKLLGIVMSFGSIPYSALLPMMSSDRSDRLKLGGMRSIGTSVGVVLGTAAVQPILAAYGGEKQPGGYLAAAAIFSVLSMICILALFRNCQERVVDDASARFPILPEIGKMLRNRAWLVSFLFCLVYFVRFGGMMAITAYFAIDVMQAPWMIGVMLPAVAGMLLLSAFVAPTILARTGIRNGCVAMLGIAALLFAILPLVEGQPTVFLAIYVTACLATSVTTTAAFAMIAETVDYHEAQFGVRREGLLSAGVSLATKVGMALGTAGIAFILAGVDYDPAAVTDGARAAIRWSYYGGIITLLLVQIGIVLAWPGAQPRKAQGAQLALDGAA</sequence>
<feature type="transmembrane region" description="Helical" evidence="2">
    <location>
        <begin position="33"/>
        <end position="54"/>
    </location>
</feature>
<evidence type="ECO:0000313" key="3">
    <source>
        <dbReference type="EMBL" id="MBA1373500.1"/>
    </source>
</evidence>
<dbReference type="CDD" id="cd17332">
    <property type="entry name" value="MFS_MelB_like"/>
    <property type="match status" value="1"/>
</dbReference>
<feature type="transmembrane region" description="Helical" evidence="2">
    <location>
        <begin position="82"/>
        <end position="104"/>
    </location>
</feature>
<organism evidence="3 4">
    <name type="scientific">Sphingomonas ursincola</name>
    <dbReference type="NCBI Taxonomy" id="56361"/>
    <lineage>
        <taxon>Bacteria</taxon>
        <taxon>Pseudomonadati</taxon>
        <taxon>Pseudomonadota</taxon>
        <taxon>Alphaproteobacteria</taxon>
        <taxon>Sphingomonadales</taxon>
        <taxon>Sphingomonadaceae</taxon>
        <taxon>Sphingomonas</taxon>
    </lineage>
</organism>
<proteinExistence type="inferred from homology"/>
<feature type="transmembrane region" description="Helical" evidence="2">
    <location>
        <begin position="297"/>
        <end position="315"/>
    </location>
</feature>
<accession>A0A7V8RC62</accession>
<feature type="transmembrane region" description="Helical" evidence="2">
    <location>
        <begin position="362"/>
        <end position="386"/>
    </location>
</feature>
<comment type="similarity">
    <text evidence="1">Belongs to the sodium:galactoside symporter (TC 2.A.2) family.</text>
</comment>
<feature type="transmembrane region" description="Helical" evidence="2">
    <location>
        <begin position="154"/>
        <end position="175"/>
    </location>
</feature>
<dbReference type="AlphaFoldDB" id="A0A7V8RC62"/>
<keyword evidence="2" id="KW-0812">Transmembrane</keyword>
<dbReference type="Proteomes" id="UP000589292">
    <property type="component" value="Unassembled WGS sequence"/>
</dbReference>
<dbReference type="RefSeq" id="WP_181266529.1">
    <property type="nucleotide sequence ID" value="NZ_BAAAGB010000002.1"/>
</dbReference>
<dbReference type="PANTHER" id="PTHR11328:SF24">
    <property type="entry name" value="MAJOR FACILITATOR SUPERFAMILY (MFS) PROFILE DOMAIN-CONTAINING PROTEIN"/>
    <property type="match status" value="1"/>
</dbReference>
<dbReference type="Gene3D" id="1.20.1250.20">
    <property type="entry name" value="MFS general substrate transporter like domains"/>
    <property type="match status" value="2"/>
</dbReference>
<dbReference type="GO" id="GO:0005886">
    <property type="term" value="C:plasma membrane"/>
    <property type="evidence" value="ECO:0007669"/>
    <property type="project" value="TreeGrafter"/>
</dbReference>
<dbReference type="InterPro" id="IPR001927">
    <property type="entry name" value="Na/Gal_symport"/>
</dbReference>
<keyword evidence="2" id="KW-0472">Membrane</keyword>
<dbReference type="InterPro" id="IPR036259">
    <property type="entry name" value="MFS_trans_sf"/>
</dbReference>
<feature type="transmembrane region" description="Helical" evidence="2">
    <location>
        <begin position="110"/>
        <end position="134"/>
    </location>
</feature>
<feature type="transmembrane region" description="Helical" evidence="2">
    <location>
        <begin position="406"/>
        <end position="426"/>
    </location>
</feature>
<dbReference type="PANTHER" id="PTHR11328">
    <property type="entry name" value="MAJOR FACILITATOR SUPERFAMILY DOMAIN-CONTAINING PROTEIN"/>
    <property type="match status" value="1"/>
</dbReference>
<dbReference type="EMBL" id="VDES01000001">
    <property type="protein sequence ID" value="MBA1373500.1"/>
    <property type="molecule type" value="Genomic_DNA"/>
</dbReference>
<protein>
    <submittedName>
        <fullName evidence="3">MFS transporter</fullName>
    </submittedName>
</protein>
<feature type="transmembrane region" description="Helical" evidence="2">
    <location>
        <begin position="264"/>
        <end position="285"/>
    </location>
</feature>
<comment type="caution">
    <text evidence="3">The sequence shown here is derived from an EMBL/GenBank/DDBJ whole genome shotgun (WGS) entry which is preliminary data.</text>
</comment>
<feature type="transmembrane region" description="Helical" evidence="2">
    <location>
        <begin position="321"/>
        <end position="342"/>
    </location>
</feature>
<dbReference type="SUPFAM" id="SSF103473">
    <property type="entry name" value="MFS general substrate transporter"/>
    <property type="match status" value="1"/>
</dbReference>
<evidence type="ECO:0000256" key="2">
    <source>
        <dbReference type="SAM" id="Phobius"/>
    </source>
</evidence>
<feature type="transmembrane region" description="Helical" evidence="2">
    <location>
        <begin position="231"/>
        <end position="258"/>
    </location>
</feature>
<keyword evidence="2" id="KW-1133">Transmembrane helix</keyword>